<dbReference type="OrthoDB" id="9795692at2"/>
<dbReference type="Gene3D" id="3.10.490.10">
    <property type="entry name" value="Gamma-glutamyl cyclotransferase-like"/>
    <property type="match status" value="1"/>
</dbReference>
<evidence type="ECO:0000256" key="2">
    <source>
        <dbReference type="ARBA" id="ARBA00023239"/>
    </source>
</evidence>
<dbReference type="InterPro" id="IPR036568">
    <property type="entry name" value="GGCT-like_sf"/>
</dbReference>
<dbReference type="GO" id="GO:0061928">
    <property type="term" value="F:glutathione specific gamma-glutamylcyclotransferase activity"/>
    <property type="evidence" value="ECO:0007669"/>
    <property type="project" value="UniProtKB-EC"/>
</dbReference>
<accession>A0A327KLV4</accession>
<dbReference type="CDD" id="cd06661">
    <property type="entry name" value="GGCT_like"/>
    <property type="match status" value="1"/>
</dbReference>
<name>A0A327KLV4_9BRAD</name>
<keyword evidence="3" id="KW-0808">Transferase</keyword>
<dbReference type="InterPro" id="IPR006840">
    <property type="entry name" value="ChaC"/>
</dbReference>
<keyword evidence="4" id="KW-1185">Reference proteome</keyword>
<dbReference type="EC" id="4.3.2.7" evidence="1"/>
<dbReference type="PANTHER" id="PTHR12192">
    <property type="entry name" value="CATION TRANSPORT PROTEIN CHAC-RELATED"/>
    <property type="match status" value="1"/>
</dbReference>
<dbReference type="Pfam" id="PF04752">
    <property type="entry name" value="ChaC"/>
    <property type="match status" value="1"/>
</dbReference>
<reference evidence="3 4" key="1">
    <citation type="submission" date="2017-07" db="EMBL/GenBank/DDBJ databases">
        <title>Draft Genome Sequences of Select Purple Nonsulfur Bacteria.</title>
        <authorList>
            <person name="Lasarre B."/>
            <person name="Mckinlay J.B."/>
        </authorList>
    </citation>
    <scope>NUCLEOTIDE SEQUENCE [LARGE SCALE GENOMIC DNA]</scope>
    <source>
        <strain evidence="3 4">DSM 5909</strain>
    </source>
</reference>
<dbReference type="RefSeq" id="WP_111422331.1">
    <property type="nucleotide sequence ID" value="NZ_NPEX01000360.1"/>
</dbReference>
<evidence type="ECO:0000313" key="3">
    <source>
        <dbReference type="EMBL" id="RAI38445.1"/>
    </source>
</evidence>
<dbReference type="GO" id="GO:0016740">
    <property type="term" value="F:transferase activity"/>
    <property type="evidence" value="ECO:0007669"/>
    <property type="project" value="UniProtKB-KW"/>
</dbReference>
<evidence type="ECO:0000256" key="1">
    <source>
        <dbReference type="ARBA" id="ARBA00012344"/>
    </source>
</evidence>
<comment type="caution">
    <text evidence="3">The sequence shown here is derived from an EMBL/GenBank/DDBJ whole genome shotgun (WGS) entry which is preliminary data.</text>
</comment>
<organism evidence="3 4">
    <name type="scientific">Rhodoplanes roseus</name>
    <dbReference type="NCBI Taxonomy" id="29409"/>
    <lineage>
        <taxon>Bacteria</taxon>
        <taxon>Pseudomonadati</taxon>
        <taxon>Pseudomonadota</taxon>
        <taxon>Alphaproteobacteria</taxon>
        <taxon>Hyphomicrobiales</taxon>
        <taxon>Nitrobacteraceae</taxon>
        <taxon>Rhodoplanes</taxon>
    </lineage>
</organism>
<dbReference type="GO" id="GO:0006751">
    <property type="term" value="P:glutathione catabolic process"/>
    <property type="evidence" value="ECO:0007669"/>
    <property type="project" value="InterPro"/>
</dbReference>
<protein>
    <recommendedName>
        <fullName evidence="1">glutathione-specific gamma-glutamylcyclotransferase</fullName>
        <ecNumber evidence="1">4.3.2.7</ecNumber>
    </recommendedName>
</protein>
<dbReference type="SUPFAM" id="SSF110857">
    <property type="entry name" value="Gamma-glutamyl cyclotransferase-like"/>
    <property type="match status" value="1"/>
</dbReference>
<dbReference type="InterPro" id="IPR013024">
    <property type="entry name" value="GGCT-like"/>
</dbReference>
<proteinExistence type="predicted"/>
<dbReference type="AlphaFoldDB" id="A0A327KLV4"/>
<keyword evidence="2" id="KW-0456">Lyase</keyword>
<sequence>MGNTTSDIDHADEDLWVFGYGSLMWRPGFPFVERLPARLVGLHRALCVFSFVHRGTPEKPGLVLGLDRGGTCRGIAFRVDKAERAGTLAYLRAREQVTHVYLETLRPVVLLDPGAPAGQERRVRALVYVVDRSHPQYSGRLDIEQQLHLVRQGHGQSGPNRDYVIATVRELEQQGCRDAGLHAIARRLTAPDARPGHERPTDASST</sequence>
<gene>
    <name evidence="3" type="ORF">CH341_27830</name>
</gene>
<evidence type="ECO:0000313" key="4">
    <source>
        <dbReference type="Proteomes" id="UP000249130"/>
    </source>
</evidence>
<dbReference type="GO" id="GO:0005737">
    <property type="term" value="C:cytoplasm"/>
    <property type="evidence" value="ECO:0007669"/>
    <property type="project" value="TreeGrafter"/>
</dbReference>
<dbReference type="Proteomes" id="UP000249130">
    <property type="component" value="Unassembled WGS sequence"/>
</dbReference>
<dbReference type="EMBL" id="NPEX01000360">
    <property type="protein sequence ID" value="RAI38445.1"/>
    <property type="molecule type" value="Genomic_DNA"/>
</dbReference>
<dbReference type="PANTHER" id="PTHR12192:SF2">
    <property type="entry name" value="GLUTATHIONE-SPECIFIC GAMMA-GLUTAMYLCYCLOTRANSFERASE 2"/>
    <property type="match status" value="1"/>
</dbReference>